<dbReference type="PATRIC" id="fig|1227496.3.peg.1931"/>
<organism evidence="2 3">
    <name type="scientific">Natrinema versiforme JCM 10478</name>
    <dbReference type="NCBI Taxonomy" id="1227496"/>
    <lineage>
        <taxon>Archaea</taxon>
        <taxon>Methanobacteriati</taxon>
        <taxon>Methanobacteriota</taxon>
        <taxon>Stenosarchaea group</taxon>
        <taxon>Halobacteria</taxon>
        <taxon>Halobacteriales</taxon>
        <taxon>Natrialbaceae</taxon>
        <taxon>Natrinema</taxon>
    </lineage>
</organism>
<accession>L9Y4I8</accession>
<evidence type="ECO:0000313" key="2">
    <source>
        <dbReference type="EMBL" id="ELY67803.1"/>
    </source>
</evidence>
<gene>
    <name evidence="2" type="ORF">C489_09591</name>
</gene>
<dbReference type="OrthoDB" id="182160at2157"/>
<dbReference type="RefSeq" id="WP_006430993.1">
    <property type="nucleotide sequence ID" value="NZ_AOID01000027.1"/>
</dbReference>
<dbReference type="AlphaFoldDB" id="L9Y4I8"/>
<protein>
    <recommendedName>
        <fullName evidence="1">C2H2-type domain-containing protein</fullName>
    </recommendedName>
</protein>
<feature type="domain" description="C2H2-type" evidence="1">
    <location>
        <begin position="9"/>
        <end position="30"/>
    </location>
</feature>
<dbReference type="EMBL" id="AOID01000027">
    <property type="protein sequence ID" value="ELY67803.1"/>
    <property type="molecule type" value="Genomic_DNA"/>
</dbReference>
<reference evidence="2 3" key="1">
    <citation type="journal article" date="2014" name="PLoS Genet.">
        <title>Phylogenetically driven sequencing of extremely halophilic archaea reveals strategies for static and dynamic osmo-response.</title>
        <authorList>
            <person name="Becker E.A."/>
            <person name="Seitzer P.M."/>
            <person name="Tritt A."/>
            <person name="Larsen D."/>
            <person name="Krusor M."/>
            <person name="Yao A.I."/>
            <person name="Wu D."/>
            <person name="Madern D."/>
            <person name="Eisen J.A."/>
            <person name="Darling A.E."/>
            <person name="Facciotti M.T."/>
        </authorList>
    </citation>
    <scope>NUCLEOTIDE SEQUENCE [LARGE SCALE GENOMIC DNA]</scope>
    <source>
        <strain evidence="2 3">JCM 10478</strain>
    </source>
</reference>
<proteinExistence type="predicted"/>
<dbReference type="PROSITE" id="PS00028">
    <property type="entry name" value="ZINC_FINGER_C2H2_1"/>
    <property type="match status" value="1"/>
</dbReference>
<dbReference type="InterPro" id="IPR013087">
    <property type="entry name" value="Znf_C2H2_type"/>
</dbReference>
<sequence>MPFTPPVECPICRETLALDRTLEDHLVGSHTQREVARRLAAVRERAEVRSVSD</sequence>
<evidence type="ECO:0000313" key="3">
    <source>
        <dbReference type="Proteomes" id="UP000011632"/>
    </source>
</evidence>
<dbReference type="Proteomes" id="UP000011632">
    <property type="component" value="Unassembled WGS sequence"/>
</dbReference>
<keyword evidence="3" id="KW-1185">Reference proteome</keyword>
<comment type="caution">
    <text evidence="2">The sequence shown here is derived from an EMBL/GenBank/DDBJ whole genome shotgun (WGS) entry which is preliminary data.</text>
</comment>
<evidence type="ECO:0000259" key="1">
    <source>
        <dbReference type="PROSITE" id="PS00028"/>
    </source>
</evidence>
<name>L9Y4I8_9EURY</name>